<dbReference type="SUPFAM" id="SSF53092">
    <property type="entry name" value="Creatinase/prolidase N-terminal domain"/>
    <property type="match status" value="1"/>
</dbReference>
<dbReference type="GO" id="GO:0008270">
    <property type="term" value="F:zinc ion binding"/>
    <property type="evidence" value="ECO:0007669"/>
    <property type="project" value="InterPro"/>
</dbReference>
<feature type="compositionally biased region" description="Low complexity" evidence="9">
    <location>
        <begin position="943"/>
        <end position="960"/>
    </location>
</feature>
<dbReference type="PROSITE" id="PS50048">
    <property type="entry name" value="ZN2_CY6_FUNGAL_2"/>
    <property type="match status" value="1"/>
</dbReference>
<dbReference type="InterPro" id="IPR007219">
    <property type="entry name" value="XnlR_reg_dom"/>
</dbReference>
<feature type="compositionally biased region" description="Low complexity" evidence="9">
    <location>
        <begin position="1514"/>
        <end position="1528"/>
    </location>
</feature>
<dbReference type="Proteomes" id="UP001217918">
    <property type="component" value="Unassembled WGS sequence"/>
</dbReference>
<keyword evidence="5" id="KW-0378">Hydrolase</keyword>
<feature type="compositionally biased region" description="Low complexity" evidence="9">
    <location>
        <begin position="676"/>
        <end position="686"/>
    </location>
</feature>
<dbReference type="SMART" id="SM00906">
    <property type="entry name" value="Fungal_trans"/>
    <property type="match status" value="1"/>
</dbReference>
<dbReference type="SUPFAM" id="SSF57701">
    <property type="entry name" value="Zn2/Cys6 DNA-binding domain"/>
    <property type="match status" value="1"/>
</dbReference>
<dbReference type="CDD" id="cd00067">
    <property type="entry name" value="GAL4"/>
    <property type="match status" value="1"/>
</dbReference>
<dbReference type="SMART" id="SM01011">
    <property type="entry name" value="AMP_N"/>
    <property type="match status" value="1"/>
</dbReference>
<dbReference type="GO" id="GO:0070006">
    <property type="term" value="F:metalloaminopeptidase activity"/>
    <property type="evidence" value="ECO:0007669"/>
    <property type="project" value="InterPro"/>
</dbReference>
<feature type="compositionally biased region" description="Polar residues" evidence="9">
    <location>
        <begin position="665"/>
        <end position="674"/>
    </location>
</feature>
<dbReference type="GO" id="GO:0030145">
    <property type="term" value="F:manganese ion binding"/>
    <property type="evidence" value="ECO:0007669"/>
    <property type="project" value="InterPro"/>
</dbReference>
<keyword evidence="10" id="KW-0472">Membrane</keyword>
<feature type="region of interest" description="Disordered" evidence="9">
    <location>
        <begin position="114"/>
        <end position="153"/>
    </location>
</feature>
<keyword evidence="6" id="KW-0238">DNA-binding</keyword>
<feature type="region of interest" description="Disordered" evidence="9">
    <location>
        <begin position="651"/>
        <end position="718"/>
    </location>
</feature>
<dbReference type="InterPro" id="IPR036864">
    <property type="entry name" value="Zn2-C6_fun-type_DNA-bd_sf"/>
</dbReference>
<proteinExistence type="predicted"/>
<sequence length="1651" mass="182107">MDENDDGSGASDAPAGTMPKQKRRRVSRACDECRRKKIKCDGLQPCTHCAVYSYDCTYDKPSNRRRNPAPQYLEAVEARLHRAEALLRKFMPDVDLSDPSLDPLVQQEFRNRTRAKAQKMQATTAPAAQPPKRDVGARKEADSRDARDAQDAQDAQIMSMIETIGQLDLSDRGEWDFHGTSSSAVFLRRMKEHFKGLLGNDYRTPSVWDTSALPNIYELPPQDRVKDLCRYSLECATCLLRIVHVPTFYSRLDRLYELPVNSWGNEENRFLGLMYAVMALGCMYTLSGPQVTFKTSTEEGVKYYASARLILQDVAECRDMISLQSLLFMILFLQASGNLSGCYVFIGIALRTALRIGLHRQLPHAGITPIEDETRRRVFHVIRLIDIYVSAVLGFPMLLRDEDVDQALPTEVDDQYVTETAILQTPANSPSVFQAFNAHVKLMNILKRVVRDVYPLKGMDQTVVNGERRYTSYSISFAAIKAIEGDLQRWSDELPEFWRPSPVGPLEVIRIRTLLRSAYAHVQMILYRPFLHYISPRLTSGKHVDERFYSCAAAGVSVSRNIVHIGMEIKKQSTLIGPYWFVVYSEFFAIISLVFYVVENYDKPGWEEILQDAYDGKEFLAGVAERAVAAERVKDTLNGLFEQLPGRLRQLQSQSRSVPTKKRSLQTQTQTQTPKAGVVPVAGHPAATDDGPTQRSSGELSRPRSTVSSRDAFPGTGPDMAPFEYGAVGGAAEGHNAPVPGQNGGYSQTRVSGWVGNPVSRLDAMMFPSEDPFAYPMQPALETARSAARQTPHGGGAQQHEGMPFYMAPGSYDDIEGQLLGPSPVYFIQQQSHRQPDGGLNLSDPNLFNPASVMAAVGLQHSQGQGRASVNGVNGQNGGHTRHGLSGGQTQHGFTPPPPPPPPPPPQQQQRDIDALLADTGFQGDWADLLGTNGCPARHPWRSITTWSSSTSSTRLPSNSKCRQSPPGEPQLLGLRHKLGKYPAKLHARKIAQELGVQTGLIYLLGQTDILYEDSDASIEFRQRRYFCVITTITNAGWDSSKANPYKTYNKIITTIPKTSSDGVLNAFIELIHIDYKTFKSFAKFHETFQMLVNKLQRKKNCAITDSTAVLYALAGVHKAYPLEYTLWSRDLKNGTLSYENLITDFSELALKKKDVNLLAPAVNNSSNKLTNSGNNNKKVPRKTKYTKKNYKKEIWESTQVHCADFANCAVTYDIARDNLVLWIPHVQPKDVLWTGFIPSAEDCKRASDVDDVRPLSSGLDRYLHTTLRPGGTLYLVHGDQAPRLEPTKGVLHIDARRLRPAMDAARSVKSDYEVAMIRRAAAVSGAAHRAVLARLRRLSNEREVEAIFRGFCLAQGARHQAYPPIAAAGVHASTLHYTQNDGALQPNSSGDNGAKPAGQVLVLDAGCEWDCYGSDITRTVPVTGTFTPEAAAVYAAVQKMQEACLVLARPGAGFRTLQRTASRVAAAELLRLGLLRGASVDALCESGVVAAFFPHGLGHHLGLDTHDVSRPLAPSGASADAAAASSNGRRRRGARREHVSAETLAALFREEKQQQQAVAQGAADGGDQPFVRNMVITVEPGLYFCREYIQAEHLANPARASYIDTAVLERYYPVGGVRIEDDVLITDAGCDILSLGAPKGEEAIRIINGL</sequence>
<evidence type="ECO:0000259" key="11">
    <source>
        <dbReference type="PROSITE" id="PS50048"/>
    </source>
</evidence>
<gene>
    <name evidence="12" type="ORF">P8C59_005091</name>
</gene>
<organism evidence="12 13">
    <name type="scientific">Phyllachora maydis</name>
    <dbReference type="NCBI Taxonomy" id="1825666"/>
    <lineage>
        <taxon>Eukaryota</taxon>
        <taxon>Fungi</taxon>
        <taxon>Dikarya</taxon>
        <taxon>Ascomycota</taxon>
        <taxon>Pezizomycotina</taxon>
        <taxon>Sordariomycetes</taxon>
        <taxon>Sordariomycetidae</taxon>
        <taxon>Phyllachorales</taxon>
        <taxon>Phyllachoraceae</taxon>
        <taxon>Phyllachora</taxon>
    </lineage>
</organism>
<feature type="domain" description="Zn(2)-C6 fungal-type" evidence="11">
    <location>
        <begin position="29"/>
        <end position="58"/>
    </location>
</feature>
<feature type="compositionally biased region" description="Pro residues" evidence="9">
    <location>
        <begin position="895"/>
        <end position="907"/>
    </location>
</feature>
<dbReference type="InterPro" id="IPR036005">
    <property type="entry name" value="Creatinase/aminopeptidase-like"/>
</dbReference>
<accession>A0AAD9I3R3</accession>
<dbReference type="Gene3D" id="3.90.230.10">
    <property type="entry name" value="Creatinase/methionine aminopeptidase superfamily"/>
    <property type="match status" value="1"/>
</dbReference>
<dbReference type="SMART" id="SM00066">
    <property type="entry name" value="GAL4"/>
    <property type="match status" value="1"/>
</dbReference>
<feature type="region of interest" description="Disordered" evidence="9">
    <location>
        <begin position="940"/>
        <end position="970"/>
    </location>
</feature>
<feature type="transmembrane region" description="Helical" evidence="10">
    <location>
        <begin position="326"/>
        <end position="350"/>
    </location>
</feature>
<evidence type="ECO:0000256" key="1">
    <source>
        <dbReference type="ARBA" id="ARBA00004123"/>
    </source>
</evidence>
<evidence type="ECO:0000256" key="8">
    <source>
        <dbReference type="ARBA" id="ARBA00023242"/>
    </source>
</evidence>
<dbReference type="InterPro" id="IPR001138">
    <property type="entry name" value="Zn2Cys6_DnaBD"/>
</dbReference>
<dbReference type="EMBL" id="JAQQPM010000004">
    <property type="protein sequence ID" value="KAK2070611.1"/>
    <property type="molecule type" value="Genomic_DNA"/>
</dbReference>
<dbReference type="Gene3D" id="3.40.350.10">
    <property type="entry name" value="Creatinase/prolidase N-terminal domain"/>
    <property type="match status" value="1"/>
</dbReference>
<feature type="region of interest" description="Disordered" evidence="9">
    <location>
        <begin position="1509"/>
        <end position="1538"/>
    </location>
</feature>
<dbReference type="InterPro" id="IPR007865">
    <property type="entry name" value="Aminopep_P_N"/>
</dbReference>
<dbReference type="Gene3D" id="4.10.240.10">
    <property type="entry name" value="Zn(2)-C6 fungal-type DNA-binding domain"/>
    <property type="match status" value="1"/>
</dbReference>
<evidence type="ECO:0000256" key="7">
    <source>
        <dbReference type="ARBA" id="ARBA00023163"/>
    </source>
</evidence>
<dbReference type="InterPro" id="IPR029149">
    <property type="entry name" value="Creatin/AminoP/Spt16_N"/>
</dbReference>
<dbReference type="GO" id="GO:0000981">
    <property type="term" value="F:DNA-binding transcription factor activity, RNA polymerase II-specific"/>
    <property type="evidence" value="ECO:0007669"/>
    <property type="project" value="InterPro"/>
</dbReference>
<evidence type="ECO:0000313" key="12">
    <source>
        <dbReference type="EMBL" id="KAK2070611.1"/>
    </source>
</evidence>
<dbReference type="InterPro" id="IPR051711">
    <property type="entry name" value="Stress_Response_Reg"/>
</dbReference>
<keyword evidence="3" id="KW-0862">Zinc</keyword>
<dbReference type="GO" id="GO:0005634">
    <property type="term" value="C:nucleus"/>
    <property type="evidence" value="ECO:0007669"/>
    <property type="project" value="UniProtKB-SubCell"/>
</dbReference>
<dbReference type="GO" id="GO:0006351">
    <property type="term" value="P:DNA-templated transcription"/>
    <property type="evidence" value="ECO:0007669"/>
    <property type="project" value="InterPro"/>
</dbReference>
<evidence type="ECO:0000256" key="2">
    <source>
        <dbReference type="ARBA" id="ARBA00022723"/>
    </source>
</evidence>
<evidence type="ECO:0000256" key="9">
    <source>
        <dbReference type="SAM" id="MobiDB-lite"/>
    </source>
</evidence>
<dbReference type="Pfam" id="PF05195">
    <property type="entry name" value="AMP_N"/>
    <property type="match status" value="1"/>
</dbReference>
<keyword evidence="10" id="KW-0812">Transmembrane</keyword>
<feature type="region of interest" description="Disordered" evidence="9">
    <location>
        <begin position="860"/>
        <end position="910"/>
    </location>
</feature>
<evidence type="ECO:0000313" key="13">
    <source>
        <dbReference type="Proteomes" id="UP001217918"/>
    </source>
</evidence>
<feature type="compositionally biased region" description="Low complexity" evidence="9">
    <location>
        <begin position="118"/>
        <end position="127"/>
    </location>
</feature>
<dbReference type="SUPFAM" id="SSF55920">
    <property type="entry name" value="Creatinase/aminopeptidase"/>
    <property type="match status" value="1"/>
</dbReference>
<feature type="compositionally biased region" description="Polar residues" evidence="9">
    <location>
        <begin position="860"/>
        <end position="874"/>
    </location>
</feature>
<dbReference type="Pfam" id="PF04082">
    <property type="entry name" value="Fungal_trans"/>
    <property type="match status" value="1"/>
</dbReference>
<reference evidence="12" key="1">
    <citation type="journal article" date="2023" name="Mol. Plant Microbe Interact.">
        <title>Elucidating the Obligate Nature and Biological Capacity of an Invasive Fungal Corn Pathogen.</title>
        <authorList>
            <person name="MacCready J.S."/>
            <person name="Roggenkamp E.M."/>
            <person name="Gdanetz K."/>
            <person name="Chilvers M.I."/>
        </authorList>
    </citation>
    <scope>NUCLEOTIDE SEQUENCE</scope>
    <source>
        <strain evidence="12">PM02</strain>
    </source>
</reference>
<dbReference type="SUPFAM" id="SSF101447">
    <property type="entry name" value="Formin homology 2 domain (FH2 domain)"/>
    <property type="match status" value="1"/>
</dbReference>
<evidence type="ECO:0000256" key="10">
    <source>
        <dbReference type="SAM" id="Phobius"/>
    </source>
</evidence>
<keyword evidence="5" id="KW-0645">Protease</keyword>
<protein>
    <recommendedName>
        <fullName evidence="11">Zn(2)-C6 fungal-type domain-containing protein</fullName>
    </recommendedName>
</protein>
<comment type="caution">
    <text evidence="12">The sequence shown here is derived from an EMBL/GenBank/DDBJ whole genome shotgun (WGS) entry which is preliminary data.</text>
</comment>
<dbReference type="GO" id="GO:0043565">
    <property type="term" value="F:sequence-specific DNA binding"/>
    <property type="evidence" value="ECO:0007669"/>
    <property type="project" value="TreeGrafter"/>
</dbReference>
<feature type="compositionally biased region" description="Polar residues" evidence="9">
    <location>
        <begin position="691"/>
        <end position="709"/>
    </location>
</feature>
<dbReference type="GO" id="GO:0045944">
    <property type="term" value="P:positive regulation of transcription by RNA polymerase II"/>
    <property type="evidence" value="ECO:0007669"/>
    <property type="project" value="TreeGrafter"/>
</dbReference>
<name>A0AAD9I3R3_9PEZI</name>
<evidence type="ECO:0000256" key="3">
    <source>
        <dbReference type="ARBA" id="ARBA00022833"/>
    </source>
</evidence>
<dbReference type="CDD" id="cd12148">
    <property type="entry name" value="fungal_TF_MHR"/>
    <property type="match status" value="1"/>
</dbReference>
<evidence type="ECO:0000256" key="5">
    <source>
        <dbReference type="ARBA" id="ARBA00023049"/>
    </source>
</evidence>
<keyword evidence="13" id="KW-1185">Reference proteome</keyword>
<dbReference type="Pfam" id="PF00172">
    <property type="entry name" value="Zn_clus"/>
    <property type="match status" value="1"/>
</dbReference>
<keyword evidence="5" id="KW-0482">Metalloprotease</keyword>
<keyword evidence="2" id="KW-0479">Metal-binding</keyword>
<feature type="compositionally biased region" description="Basic and acidic residues" evidence="9">
    <location>
        <begin position="131"/>
        <end position="150"/>
    </location>
</feature>
<keyword evidence="8" id="KW-0539">Nucleus</keyword>
<evidence type="ECO:0000256" key="4">
    <source>
        <dbReference type="ARBA" id="ARBA00023015"/>
    </source>
</evidence>
<keyword evidence="4" id="KW-0805">Transcription regulation</keyword>
<dbReference type="PANTHER" id="PTHR47540">
    <property type="entry name" value="THIAMINE REPRESSIBLE GENES REGULATORY PROTEIN THI5"/>
    <property type="match status" value="1"/>
</dbReference>
<dbReference type="PANTHER" id="PTHR47540:SF1">
    <property type="entry name" value="ACTIVATOR OF STRESS GENES 1-RELATED"/>
    <property type="match status" value="1"/>
</dbReference>
<evidence type="ECO:0000256" key="6">
    <source>
        <dbReference type="ARBA" id="ARBA00023125"/>
    </source>
</evidence>
<keyword evidence="7" id="KW-0804">Transcription</keyword>
<dbReference type="InterPro" id="IPR000994">
    <property type="entry name" value="Pept_M24"/>
</dbReference>
<comment type="subcellular location">
    <subcellularLocation>
        <location evidence="1">Nucleus</location>
    </subcellularLocation>
</comment>
<feature type="region of interest" description="Disordered" evidence="9">
    <location>
        <begin position="1"/>
        <end position="28"/>
    </location>
</feature>
<dbReference type="PROSITE" id="PS00463">
    <property type="entry name" value="ZN2_CY6_FUNGAL_1"/>
    <property type="match status" value="1"/>
</dbReference>
<keyword evidence="10" id="KW-1133">Transmembrane helix</keyword>
<feature type="transmembrane region" description="Helical" evidence="10">
    <location>
        <begin position="579"/>
        <end position="598"/>
    </location>
</feature>
<dbReference type="Pfam" id="PF00557">
    <property type="entry name" value="Peptidase_M24"/>
    <property type="match status" value="1"/>
</dbReference>